<evidence type="ECO:0000313" key="2">
    <source>
        <dbReference type="Proteomes" id="UP000622797"/>
    </source>
</evidence>
<dbReference type="Gene3D" id="3.30.559.10">
    <property type="entry name" value="Chloramphenicol acetyltransferase-like domain"/>
    <property type="match status" value="1"/>
</dbReference>
<dbReference type="EMBL" id="JABEXW010001113">
    <property type="protein sequence ID" value="KAF4947304.1"/>
    <property type="molecule type" value="Genomic_DNA"/>
</dbReference>
<dbReference type="Proteomes" id="UP000622797">
    <property type="component" value="Unassembled WGS sequence"/>
</dbReference>
<evidence type="ECO:0000313" key="1">
    <source>
        <dbReference type="EMBL" id="KAF4947304.1"/>
    </source>
</evidence>
<sequence length="115" mass="12939">MAAQFDYDELDGTDNLVYNIAINDRNRSSPRVHEEAMGSFLRFIQVKKPIRQILEGDNLVSLSFVIRKAILAMDKDFSGSCINDLISLVNQQKDLGLLIPTSFLDVPCQTCAQIF</sequence>
<dbReference type="OrthoDB" id="1862401at2759"/>
<accession>A0A8H4SX26</accession>
<dbReference type="AlphaFoldDB" id="A0A8H4SX26"/>
<dbReference type="InterPro" id="IPR023213">
    <property type="entry name" value="CAT-like_dom_sf"/>
</dbReference>
<comment type="caution">
    <text evidence="1">The sequence shown here is derived from an EMBL/GenBank/DDBJ whole genome shotgun (WGS) entry which is preliminary data.</text>
</comment>
<reference evidence="1" key="1">
    <citation type="journal article" date="2020" name="BMC Genomics">
        <title>Correction to: Identification and distribution of gene clusters required for synthesis of sphingolipid metabolism inhibitors in diverse species of the filamentous fungus Fusarium.</title>
        <authorList>
            <person name="Kim H.S."/>
            <person name="Lohmar J.M."/>
            <person name="Busman M."/>
            <person name="Brown D.W."/>
            <person name="Naumann T.A."/>
            <person name="Divon H.H."/>
            <person name="Lysoe E."/>
            <person name="Uhlig S."/>
            <person name="Proctor R.H."/>
        </authorList>
    </citation>
    <scope>NUCLEOTIDE SEQUENCE</scope>
    <source>
        <strain evidence="1">NRRL 20472</strain>
    </source>
</reference>
<keyword evidence="2" id="KW-1185">Reference proteome</keyword>
<name>A0A8H4SX26_9HYPO</name>
<gene>
    <name evidence="1" type="ORF">FSARC_13999</name>
</gene>
<proteinExistence type="predicted"/>
<reference evidence="1" key="2">
    <citation type="submission" date="2020-05" db="EMBL/GenBank/DDBJ databases">
        <authorList>
            <person name="Kim H.-S."/>
            <person name="Proctor R.H."/>
            <person name="Brown D.W."/>
        </authorList>
    </citation>
    <scope>NUCLEOTIDE SEQUENCE</scope>
    <source>
        <strain evidence="1">NRRL 20472</strain>
    </source>
</reference>
<protein>
    <submittedName>
        <fullName evidence="1">Uncharacterized protein</fullName>
    </submittedName>
</protein>
<organism evidence="1 2">
    <name type="scientific">Fusarium sarcochroum</name>
    <dbReference type="NCBI Taxonomy" id="1208366"/>
    <lineage>
        <taxon>Eukaryota</taxon>
        <taxon>Fungi</taxon>
        <taxon>Dikarya</taxon>
        <taxon>Ascomycota</taxon>
        <taxon>Pezizomycotina</taxon>
        <taxon>Sordariomycetes</taxon>
        <taxon>Hypocreomycetidae</taxon>
        <taxon>Hypocreales</taxon>
        <taxon>Nectriaceae</taxon>
        <taxon>Fusarium</taxon>
        <taxon>Fusarium lateritium species complex</taxon>
    </lineage>
</organism>